<sequence length="33" mass="3446">MLAAVIGVSANGATWPFMDYLTSLHHLMGARGG</sequence>
<dbReference type="EMBL" id="FOHB01000005">
    <property type="protein sequence ID" value="SES34799.1"/>
    <property type="molecule type" value="Genomic_DNA"/>
</dbReference>
<accession>A0A1H9WM17</accession>
<keyword evidence="2" id="KW-1185">Reference proteome</keyword>
<organism evidence="1 2">
    <name type="scientific">Pedococcus cremeus</name>
    <dbReference type="NCBI Taxonomy" id="587636"/>
    <lineage>
        <taxon>Bacteria</taxon>
        <taxon>Bacillati</taxon>
        <taxon>Actinomycetota</taxon>
        <taxon>Actinomycetes</taxon>
        <taxon>Micrococcales</taxon>
        <taxon>Intrasporangiaceae</taxon>
        <taxon>Pedococcus</taxon>
    </lineage>
</organism>
<dbReference type="AlphaFoldDB" id="A0A1H9WM17"/>
<evidence type="ECO:0000313" key="2">
    <source>
        <dbReference type="Proteomes" id="UP000199019"/>
    </source>
</evidence>
<gene>
    <name evidence="1" type="ORF">SAMN05216199_3014</name>
</gene>
<reference evidence="2" key="1">
    <citation type="submission" date="2016-10" db="EMBL/GenBank/DDBJ databases">
        <authorList>
            <person name="Varghese N."/>
            <person name="Submissions S."/>
        </authorList>
    </citation>
    <scope>NUCLEOTIDE SEQUENCE [LARGE SCALE GENOMIC DNA]</scope>
    <source>
        <strain evidence="2">CGMCC 1.6963</strain>
    </source>
</reference>
<dbReference type="Proteomes" id="UP000199019">
    <property type="component" value="Unassembled WGS sequence"/>
</dbReference>
<dbReference type="STRING" id="587636.SAMN05216199_3014"/>
<proteinExistence type="predicted"/>
<evidence type="ECO:0000313" key="1">
    <source>
        <dbReference type="EMBL" id="SES34799.1"/>
    </source>
</evidence>
<protein>
    <submittedName>
        <fullName evidence="1">Uncharacterized protein</fullName>
    </submittedName>
</protein>
<name>A0A1H9WM17_9MICO</name>